<feature type="region of interest" description="Disordered" evidence="1">
    <location>
        <begin position="198"/>
        <end position="247"/>
    </location>
</feature>
<dbReference type="PANTHER" id="PTHR20930">
    <property type="entry name" value="OVARIAN CARCINOMA ANTIGEN CA125-RELATED"/>
    <property type="match status" value="1"/>
</dbReference>
<dbReference type="EMBL" id="HBUF01336926">
    <property type="protein sequence ID" value="CAG6698218.1"/>
    <property type="molecule type" value="Transcribed_RNA"/>
</dbReference>
<sequence length="247" mass="27328">MDVDNDSSVDQSLLLQFNCMGTTDREDLVKQLLKLAGEHVNPTTAAFFLEMNNWNLQAAVCSYFDYESSQNNRLPSMCIDKDELSLEEMSWPPNFRFTKVWTLRNNGIEVWPIGCALKFNGGDLMSSVQCVDVKSIPPGTCCQCAVEFVTPSVPGPYKCAWRMITPYGAFFGDILWVIINVTEDEESRQLAEQLAQSMKPLGTQPDSAQASNPFSTAQLPTMTSSDLAQNTPLPSNPAGDDDEDMGL</sequence>
<name>A0A8D8U4F5_9HEMI</name>
<dbReference type="EMBL" id="HBUF01677240">
    <property type="protein sequence ID" value="CAG6791627.1"/>
    <property type="molecule type" value="Transcribed_RNA"/>
</dbReference>
<dbReference type="EMBL" id="HBUF01360905">
    <property type="protein sequence ID" value="CAG6720665.1"/>
    <property type="molecule type" value="Transcribed_RNA"/>
</dbReference>
<dbReference type="Gene3D" id="1.10.8.10">
    <property type="entry name" value="DNA helicase RuvA subunit, C-terminal domain"/>
    <property type="match status" value="1"/>
</dbReference>
<feature type="domain" description="Nbr1 FW" evidence="2">
    <location>
        <begin position="90"/>
        <end position="181"/>
    </location>
</feature>
<evidence type="ECO:0000256" key="1">
    <source>
        <dbReference type="SAM" id="MobiDB-lite"/>
    </source>
</evidence>
<feature type="compositionally biased region" description="Polar residues" evidence="1">
    <location>
        <begin position="204"/>
        <end position="233"/>
    </location>
</feature>
<dbReference type="InterPro" id="IPR013783">
    <property type="entry name" value="Ig-like_fold"/>
</dbReference>
<dbReference type="EMBL" id="HBUF01336927">
    <property type="protein sequence ID" value="CAG6698219.1"/>
    <property type="molecule type" value="Transcribed_RNA"/>
</dbReference>
<organism evidence="3">
    <name type="scientific">Cacopsylla melanoneura</name>
    <dbReference type="NCBI Taxonomy" id="428564"/>
    <lineage>
        <taxon>Eukaryota</taxon>
        <taxon>Metazoa</taxon>
        <taxon>Ecdysozoa</taxon>
        <taxon>Arthropoda</taxon>
        <taxon>Hexapoda</taxon>
        <taxon>Insecta</taxon>
        <taxon>Pterygota</taxon>
        <taxon>Neoptera</taxon>
        <taxon>Paraneoptera</taxon>
        <taxon>Hemiptera</taxon>
        <taxon>Sternorrhyncha</taxon>
        <taxon>Psylloidea</taxon>
        <taxon>Psyllidae</taxon>
        <taxon>Psyllinae</taxon>
        <taxon>Cacopsylla</taxon>
    </lineage>
</organism>
<dbReference type="SUPFAM" id="SSF46934">
    <property type="entry name" value="UBA-like"/>
    <property type="match status" value="1"/>
</dbReference>
<reference evidence="3" key="1">
    <citation type="submission" date="2021-05" db="EMBL/GenBank/DDBJ databases">
        <authorList>
            <person name="Alioto T."/>
            <person name="Alioto T."/>
            <person name="Gomez Garrido J."/>
        </authorList>
    </citation>
    <scope>NUCLEOTIDE SEQUENCE</scope>
</reference>
<dbReference type="Pfam" id="PF14555">
    <property type="entry name" value="UBA_4"/>
    <property type="match status" value="1"/>
</dbReference>
<protein>
    <submittedName>
        <fullName evidence="3">Uncharacterized protein C6orf106 homolog</fullName>
    </submittedName>
</protein>
<dbReference type="GO" id="GO:0000407">
    <property type="term" value="C:phagophore assembly site"/>
    <property type="evidence" value="ECO:0007669"/>
    <property type="project" value="TreeGrafter"/>
</dbReference>
<dbReference type="EMBL" id="HBUF01159930">
    <property type="protein sequence ID" value="CAG6649787.1"/>
    <property type="molecule type" value="Transcribed_RNA"/>
</dbReference>
<evidence type="ECO:0000313" key="3">
    <source>
        <dbReference type="EMBL" id="CAG6698219.1"/>
    </source>
</evidence>
<dbReference type="CDD" id="cd14947">
    <property type="entry name" value="NBR1_like"/>
    <property type="match status" value="1"/>
</dbReference>
<evidence type="ECO:0000259" key="2">
    <source>
        <dbReference type="Pfam" id="PF16158"/>
    </source>
</evidence>
<dbReference type="EMBL" id="HBUF01360904">
    <property type="protein sequence ID" value="CAG6720664.1"/>
    <property type="molecule type" value="Transcribed_RNA"/>
</dbReference>
<accession>A0A8D8U4F5</accession>
<dbReference type="InterPro" id="IPR009060">
    <property type="entry name" value="UBA-like_sf"/>
</dbReference>
<dbReference type="InterPro" id="IPR032350">
    <property type="entry name" value="Nbr1_FW"/>
</dbReference>
<proteinExistence type="predicted"/>
<dbReference type="CDD" id="cd14349">
    <property type="entry name" value="UBA_CF106"/>
    <property type="match status" value="1"/>
</dbReference>
<dbReference type="AlphaFoldDB" id="A0A8D8U4F5"/>
<dbReference type="GO" id="GO:0016236">
    <property type="term" value="P:macroautophagy"/>
    <property type="evidence" value="ECO:0007669"/>
    <property type="project" value="TreeGrafter"/>
</dbReference>
<dbReference type="EMBL" id="HBUF01159929">
    <property type="protein sequence ID" value="CAG6649786.1"/>
    <property type="molecule type" value="Transcribed_RNA"/>
</dbReference>
<dbReference type="InterPro" id="IPR039517">
    <property type="entry name" value="C6orf106_UBA-like"/>
</dbReference>
<dbReference type="Gene3D" id="2.60.40.10">
    <property type="entry name" value="Immunoglobulins"/>
    <property type="match status" value="1"/>
</dbReference>
<dbReference type="PANTHER" id="PTHR20930:SF0">
    <property type="entry name" value="PROTEIN ILRUN"/>
    <property type="match status" value="1"/>
</dbReference>
<dbReference type="GO" id="GO:0043130">
    <property type="term" value="F:ubiquitin binding"/>
    <property type="evidence" value="ECO:0007669"/>
    <property type="project" value="TreeGrafter"/>
</dbReference>
<dbReference type="Pfam" id="PF16158">
    <property type="entry name" value="N_BRCA1_IG"/>
    <property type="match status" value="1"/>
</dbReference>